<comment type="caution">
    <text evidence="4">The sequence shown here is derived from an EMBL/GenBank/DDBJ whole genome shotgun (WGS) entry which is preliminary data.</text>
</comment>
<gene>
    <name evidence="4" type="ORF">CcCBS67573_g04192</name>
</gene>
<reference evidence="4 5" key="1">
    <citation type="journal article" date="2019" name="Sci. Rep.">
        <title>Comparative genomics of chytrid fungi reveal insights into the obligate biotrophic and pathogenic lifestyle of Synchytrium endobioticum.</title>
        <authorList>
            <person name="van de Vossenberg B.T.L.H."/>
            <person name="Warris S."/>
            <person name="Nguyen H.D.T."/>
            <person name="van Gent-Pelzer M.P.E."/>
            <person name="Joly D.L."/>
            <person name="van de Geest H.C."/>
            <person name="Bonants P.J.M."/>
            <person name="Smith D.S."/>
            <person name="Levesque C.A."/>
            <person name="van der Lee T.A.J."/>
        </authorList>
    </citation>
    <scope>NUCLEOTIDE SEQUENCE [LARGE SCALE GENOMIC DNA]</scope>
    <source>
        <strain evidence="4 5">CBS 675.73</strain>
    </source>
</reference>
<dbReference type="EMBL" id="QEAP01000121">
    <property type="protein sequence ID" value="TPX74536.1"/>
    <property type="molecule type" value="Genomic_DNA"/>
</dbReference>
<evidence type="ECO:0000256" key="1">
    <source>
        <dbReference type="SAM" id="MobiDB-lite"/>
    </source>
</evidence>
<dbReference type="Proteomes" id="UP000320333">
    <property type="component" value="Unassembled WGS sequence"/>
</dbReference>
<dbReference type="STRING" id="246404.A0A507FGY1"/>
<protein>
    <recommendedName>
        <fullName evidence="3">Phospholipid/glycerol acyltransferase domain-containing protein</fullName>
    </recommendedName>
</protein>
<dbReference type="OrthoDB" id="189226at2759"/>
<feature type="transmembrane region" description="Helical" evidence="2">
    <location>
        <begin position="91"/>
        <end position="115"/>
    </location>
</feature>
<keyword evidence="2" id="KW-1133">Transmembrane helix</keyword>
<dbReference type="GO" id="GO:0036149">
    <property type="term" value="P:phosphatidylinositol acyl-chain remodeling"/>
    <property type="evidence" value="ECO:0007669"/>
    <property type="project" value="TreeGrafter"/>
</dbReference>
<accession>A0A507FGY1</accession>
<feature type="transmembrane region" description="Helical" evidence="2">
    <location>
        <begin position="386"/>
        <end position="404"/>
    </location>
</feature>
<dbReference type="GO" id="GO:0005783">
    <property type="term" value="C:endoplasmic reticulum"/>
    <property type="evidence" value="ECO:0007669"/>
    <property type="project" value="TreeGrafter"/>
</dbReference>
<dbReference type="SUPFAM" id="SSF69593">
    <property type="entry name" value="Glycerol-3-phosphate (1)-acyltransferase"/>
    <property type="match status" value="1"/>
</dbReference>
<dbReference type="GO" id="GO:0016746">
    <property type="term" value="F:acyltransferase activity"/>
    <property type="evidence" value="ECO:0007669"/>
    <property type="project" value="InterPro"/>
</dbReference>
<evidence type="ECO:0000313" key="4">
    <source>
        <dbReference type="EMBL" id="TPX74536.1"/>
    </source>
</evidence>
<dbReference type="InterPro" id="IPR002123">
    <property type="entry name" value="Plipid/glycerol_acylTrfase"/>
</dbReference>
<feature type="region of interest" description="Disordered" evidence="1">
    <location>
        <begin position="15"/>
        <end position="40"/>
    </location>
</feature>
<evidence type="ECO:0000313" key="5">
    <source>
        <dbReference type="Proteomes" id="UP000320333"/>
    </source>
</evidence>
<proteinExistence type="predicted"/>
<dbReference type="Pfam" id="PF01553">
    <property type="entry name" value="Acyltransferase"/>
    <property type="match status" value="1"/>
</dbReference>
<dbReference type="SMART" id="SM00563">
    <property type="entry name" value="PlsC"/>
    <property type="match status" value="1"/>
</dbReference>
<evidence type="ECO:0000256" key="2">
    <source>
        <dbReference type="SAM" id="Phobius"/>
    </source>
</evidence>
<dbReference type="PANTHER" id="PTHR10983:SF16">
    <property type="entry name" value="LYSOCARDIOLIPIN ACYLTRANSFERASE 1"/>
    <property type="match status" value="1"/>
</dbReference>
<feature type="transmembrane region" description="Helical" evidence="2">
    <location>
        <begin position="52"/>
        <end position="79"/>
    </location>
</feature>
<feature type="transmembrane region" description="Helical" evidence="2">
    <location>
        <begin position="416"/>
        <end position="446"/>
    </location>
</feature>
<dbReference type="CDD" id="cd07990">
    <property type="entry name" value="LPLAT_LCLAT1-like"/>
    <property type="match status" value="1"/>
</dbReference>
<feature type="domain" description="Phospholipid/glycerol acyltransferase" evidence="3">
    <location>
        <begin position="128"/>
        <end position="252"/>
    </location>
</feature>
<keyword evidence="2" id="KW-0812">Transmembrane</keyword>
<sequence>MEVVRSIFFGSERIPGRVNDPAAGDPVSEPEETAPPSPPLTLSQKGVYRVKLVLFAVLWLVGPVCAVALGAPATILLAVKQHTWFRMCMRAVERAFASLVPITATLFMPNSYLVITGDWMQMSSSDKTIVMSNHQIYPDWVYLWLLAWFRNCHADFRVMMIKVLALIPFMGQGMQLFEFILLNQKADKDLKIIADNLSTARNDVGLPLWMLIFPEGTLNTPGNIVRSKKYAEKMGISNHPNHCILPKSLGLFHSIENLRPKDLFDVTVGYSGVRMDQVPYNVLLPDKVFLEDGYPRQVHIHVARHRVPEIPGFLALETSAASSSTQDARKTIFDAWLKQVWKEKDDRLHEFYLNGDMCSNVSAGSQQNNGSDHRRIVPLVPRGEDYMYFSLLVLAGYLLVPLYLKAGYWTVLFALRLVYVAGWFVLSLFGFSRLTLWVAVFALLGWNVGGLEDMST</sequence>
<dbReference type="PANTHER" id="PTHR10983">
    <property type="entry name" value="1-ACYLGLYCEROL-3-PHOSPHATE ACYLTRANSFERASE-RELATED"/>
    <property type="match status" value="1"/>
</dbReference>
<feature type="transmembrane region" description="Helical" evidence="2">
    <location>
        <begin position="163"/>
        <end position="182"/>
    </location>
</feature>
<dbReference type="AlphaFoldDB" id="A0A507FGY1"/>
<keyword evidence="5" id="KW-1185">Reference proteome</keyword>
<evidence type="ECO:0000259" key="3">
    <source>
        <dbReference type="SMART" id="SM00563"/>
    </source>
</evidence>
<keyword evidence="2" id="KW-0472">Membrane</keyword>
<organism evidence="4 5">
    <name type="scientific">Chytriomyces confervae</name>
    <dbReference type="NCBI Taxonomy" id="246404"/>
    <lineage>
        <taxon>Eukaryota</taxon>
        <taxon>Fungi</taxon>
        <taxon>Fungi incertae sedis</taxon>
        <taxon>Chytridiomycota</taxon>
        <taxon>Chytridiomycota incertae sedis</taxon>
        <taxon>Chytridiomycetes</taxon>
        <taxon>Chytridiales</taxon>
        <taxon>Chytriomycetaceae</taxon>
        <taxon>Chytriomyces</taxon>
    </lineage>
</organism>
<name>A0A507FGY1_9FUNG</name>